<evidence type="ECO:0000256" key="17">
    <source>
        <dbReference type="ARBA" id="ARBA00049628"/>
    </source>
</evidence>
<proteinExistence type="inferred from homology"/>
<feature type="binding site" evidence="18">
    <location>
        <position position="173"/>
    </location>
    <ligand>
        <name>UDP-N-acetyl-alpha-D-glucosamine</name>
        <dbReference type="ChEBI" id="CHEBI:57705"/>
    </ligand>
</feature>
<feature type="active site" description="Proton acceptor" evidence="18">
    <location>
        <position position="367"/>
    </location>
</feature>
<dbReference type="InterPro" id="IPR001451">
    <property type="entry name" value="Hexapep"/>
</dbReference>
<dbReference type="SUPFAM" id="SSF51161">
    <property type="entry name" value="Trimeric LpxA-like enzymes"/>
    <property type="match status" value="1"/>
</dbReference>
<evidence type="ECO:0000256" key="8">
    <source>
        <dbReference type="ARBA" id="ARBA00022737"/>
    </source>
</evidence>
<organism evidence="20 21">
    <name type="scientific">Guyparkeria halophila</name>
    <dbReference type="NCBI Taxonomy" id="47960"/>
    <lineage>
        <taxon>Bacteria</taxon>
        <taxon>Pseudomonadati</taxon>
        <taxon>Pseudomonadota</taxon>
        <taxon>Gammaproteobacteria</taxon>
        <taxon>Chromatiales</taxon>
        <taxon>Thioalkalibacteraceae</taxon>
        <taxon>Guyparkeria</taxon>
    </lineage>
</organism>
<feature type="binding site" evidence="18">
    <location>
        <position position="355"/>
    </location>
    <ligand>
        <name>UDP-N-acetyl-alpha-D-glucosamine</name>
        <dbReference type="ChEBI" id="CHEBI:57705"/>
    </ligand>
</feature>
<comment type="catalytic activity">
    <reaction evidence="15 18">
        <text>alpha-D-glucosamine 1-phosphate + acetyl-CoA = N-acetyl-alpha-D-glucosamine 1-phosphate + CoA + H(+)</text>
        <dbReference type="Rhea" id="RHEA:13725"/>
        <dbReference type="ChEBI" id="CHEBI:15378"/>
        <dbReference type="ChEBI" id="CHEBI:57287"/>
        <dbReference type="ChEBI" id="CHEBI:57288"/>
        <dbReference type="ChEBI" id="CHEBI:57776"/>
        <dbReference type="ChEBI" id="CHEBI:58516"/>
        <dbReference type="EC" id="2.3.1.157"/>
    </reaction>
</comment>
<dbReference type="InterPro" id="IPR005882">
    <property type="entry name" value="Bifunctional_GlmU"/>
</dbReference>
<feature type="binding site" evidence="18">
    <location>
        <position position="143"/>
    </location>
    <ligand>
        <name>UDP-N-acetyl-alpha-D-glucosamine</name>
        <dbReference type="ChEBI" id="CHEBI:57705"/>
    </ligand>
</feature>
<comment type="subunit">
    <text evidence="18">Homotrimer.</text>
</comment>
<feature type="binding site" evidence="18">
    <location>
        <position position="384"/>
    </location>
    <ligand>
        <name>acetyl-CoA</name>
        <dbReference type="ChEBI" id="CHEBI:57288"/>
    </ligand>
</feature>
<evidence type="ECO:0000256" key="4">
    <source>
        <dbReference type="ARBA" id="ARBA00022490"/>
    </source>
</evidence>
<comment type="caution">
    <text evidence="18">Lacks conserved residue(s) required for the propagation of feature annotation.</text>
</comment>
<dbReference type="InterPro" id="IPR050065">
    <property type="entry name" value="GlmU-like"/>
</dbReference>
<feature type="binding site" evidence="18">
    <location>
        <position position="231"/>
    </location>
    <ligand>
        <name>UDP-N-acetyl-alpha-D-glucosamine</name>
        <dbReference type="ChEBI" id="CHEBI:57705"/>
    </ligand>
</feature>
<feature type="domain" description="MobA-like NTP transferase" evidence="19">
    <location>
        <begin position="11"/>
        <end position="125"/>
    </location>
</feature>
<dbReference type="EC" id="2.3.1.157" evidence="18"/>
<evidence type="ECO:0000256" key="16">
    <source>
        <dbReference type="ARBA" id="ARBA00048493"/>
    </source>
</evidence>
<keyword evidence="7 18" id="KW-0479">Metal-binding</keyword>
<evidence type="ECO:0000256" key="9">
    <source>
        <dbReference type="ARBA" id="ARBA00022842"/>
    </source>
</evidence>
<feature type="binding site" evidence="18">
    <location>
        <position position="79"/>
    </location>
    <ligand>
        <name>UDP-N-acetyl-alpha-D-glucosamine</name>
        <dbReference type="ChEBI" id="CHEBI:57705"/>
    </ligand>
</feature>
<dbReference type="InterPro" id="IPR011004">
    <property type="entry name" value="Trimer_LpxA-like_sf"/>
</dbReference>
<keyword evidence="13 18" id="KW-0012">Acyltransferase</keyword>
<dbReference type="EMBL" id="CP140153">
    <property type="protein sequence ID" value="WQH16429.1"/>
    <property type="molecule type" value="Genomic_DNA"/>
</dbReference>
<evidence type="ECO:0000256" key="12">
    <source>
        <dbReference type="ARBA" id="ARBA00023268"/>
    </source>
</evidence>
<feature type="binding site" evidence="18">
    <location>
        <position position="370"/>
    </location>
    <ligand>
        <name>UDP-N-acetyl-alpha-D-glucosamine</name>
        <dbReference type="ChEBI" id="CHEBI:57705"/>
    </ligand>
</feature>
<keyword evidence="8 18" id="KW-0677">Repeat</keyword>
<evidence type="ECO:0000313" key="20">
    <source>
        <dbReference type="EMBL" id="WQH16429.1"/>
    </source>
</evidence>
<dbReference type="Gene3D" id="2.160.10.10">
    <property type="entry name" value="Hexapeptide repeat proteins"/>
    <property type="match status" value="1"/>
</dbReference>
<feature type="binding site" evidence="18">
    <location>
        <begin position="84"/>
        <end position="85"/>
    </location>
    <ligand>
        <name>UDP-N-acetyl-alpha-D-glucosamine</name>
        <dbReference type="ChEBI" id="CHEBI:57705"/>
    </ligand>
</feature>
<feature type="binding site" evidence="18">
    <location>
        <position position="427"/>
    </location>
    <ligand>
        <name>acetyl-CoA</name>
        <dbReference type="ChEBI" id="CHEBI:57288"/>
    </ligand>
</feature>
<dbReference type="CDD" id="cd02540">
    <property type="entry name" value="GT2_GlmU_N_bac"/>
    <property type="match status" value="1"/>
</dbReference>
<evidence type="ECO:0000256" key="5">
    <source>
        <dbReference type="ARBA" id="ARBA00022679"/>
    </source>
</evidence>
<dbReference type="GO" id="GO:0003977">
    <property type="term" value="F:UDP-N-acetylglucosamine diphosphorylase activity"/>
    <property type="evidence" value="ECO:0007669"/>
    <property type="project" value="UniProtKB-EC"/>
</dbReference>
<dbReference type="NCBIfam" id="TIGR01173">
    <property type="entry name" value="glmU"/>
    <property type="match status" value="1"/>
</dbReference>
<accession>A0ABZ0YYG6</accession>
<comment type="function">
    <text evidence="17 18">Catalyzes the last two sequential reactions in the de novo biosynthetic pathway for UDP-N-acetylglucosamine (UDP-GlcNAc). The C-terminal domain catalyzes the transfer of acetyl group from acetyl coenzyme A to glucosamine-1-phosphate (GlcN-1-P) to produce N-acetylglucosamine-1-phosphate (GlcNAc-1-P), which is converted into UDP-GlcNAc by the transfer of uridine 5-monophosphate (from uridine 5-triphosphate), a reaction catalyzed by the N-terminal domain.</text>
</comment>
<dbReference type="GO" id="GO:0019134">
    <property type="term" value="F:glucosamine-1-phosphate N-acetyltransferase activity"/>
    <property type="evidence" value="ECO:0007669"/>
    <property type="project" value="UniProtKB-EC"/>
</dbReference>
<keyword evidence="9 18" id="KW-0460">Magnesium</keyword>
<name>A0ABZ0YYG6_9GAMM</name>
<evidence type="ECO:0000256" key="3">
    <source>
        <dbReference type="ARBA" id="ARBA00007947"/>
    </source>
</evidence>
<dbReference type="InterPro" id="IPR038009">
    <property type="entry name" value="GlmU_C_LbH"/>
</dbReference>
<feature type="binding site" evidence="18">
    <location>
        <position position="444"/>
    </location>
    <ligand>
        <name>acetyl-CoA</name>
        <dbReference type="ChEBI" id="CHEBI:57288"/>
    </ligand>
</feature>
<dbReference type="Proteomes" id="UP001327459">
    <property type="component" value="Chromosome"/>
</dbReference>
<evidence type="ECO:0000256" key="6">
    <source>
        <dbReference type="ARBA" id="ARBA00022695"/>
    </source>
</evidence>
<dbReference type="PANTHER" id="PTHR43584:SF3">
    <property type="entry name" value="BIFUNCTIONAL PROTEIN GLMU"/>
    <property type="match status" value="1"/>
</dbReference>
<feature type="binding site" evidence="18">
    <location>
        <position position="409"/>
    </location>
    <ligand>
        <name>acetyl-CoA</name>
        <dbReference type="ChEBI" id="CHEBI:57288"/>
    </ligand>
</feature>
<evidence type="ECO:0000256" key="1">
    <source>
        <dbReference type="ARBA" id="ARBA00004496"/>
    </source>
</evidence>
<comment type="cofactor">
    <cofactor evidence="18">
        <name>Mg(2+)</name>
        <dbReference type="ChEBI" id="CHEBI:18420"/>
    </cofactor>
    <text evidence="18">Binds 1 Mg(2+) ion per subunit.</text>
</comment>
<comment type="pathway">
    <text evidence="18">Nucleotide-sugar biosynthesis; UDP-N-acetyl-alpha-D-glucosamine biosynthesis; UDP-N-acetyl-alpha-D-glucosamine from N-acetyl-alpha-D-glucosamine 1-phosphate: step 1/1.</text>
</comment>
<feature type="binding site" evidence="18">
    <location>
        <position position="110"/>
    </location>
    <ligand>
        <name>Mg(2+)</name>
        <dbReference type="ChEBI" id="CHEBI:18420"/>
    </ligand>
</feature>
<comment type="catalytic activity">
    <reaction evidence="16 18">
        <text>N-acetyl-alpha-D-glucosamine 1-phosphate + UTP + H(+) = UDP-N-acetyl-alpha-D-glucosamine + diphosphate</text>
        <dbReference type="Rhea" id="RHEA:13509"/>
        <dbReference type="ChEBI" id="CHEBI:15378"/>
        <dbReference type="ChEBI" id="CHEBI:33019"/>
        <dbReference type="ChEBI" id="CHEBI:46398"/>
        <dbReference type="ChEBI" id="CHEBI:57705"/>
        <dbReference type="ChEBI" id="CHEBI:57776"/>
        <dbReference type="EC" id="2.7.7.23"/>
    </reaction>
</comment>
<dbReference type="EC" id="2.7.7.23" evidence="18"/>
<keyword evidence="5 18" id="KW-0808">Transferase</keyword>
<dbReference type="Pfam" id="PF12804">
    <property type="entry name" value="NTP_transf_3"/>
    <property type="match status" value="1"/>
</dbReference>
<comment type="subcellular location">
    <subcellularLocation>
        <location evidence="1 18">Cytoplasm</location>
    </subcellularLocation>
</comment>
<dbReference type="PANTHER" id="PTHR43584">
    <property type="entry name" value="NUCLEOTIDYL TRANSFERASE"/>
    <property type="match status" value="1"/>
</dbReference>
<keyword evidence="6 18" id="KW-0548">Nucleotidyltransferase</keyword>
<dbReference type="SUPFAM" id="SSF53448">
    <property type="entry name" value="Nucleotide-diphospho-sugar transferases"/>
    <property type="match status" value="1"/>
</dbReference>
<keyword evidence="11 18" id="KW-0573">Peptidoglycan synthesis</keyword>
<dbReference type="InterPro" id="IPR029044">
    <property type="entry name" value="Nucleotide-diphossugar_trans"/>
</dbReference>
<evidence type="ECO:0000256" key="18">
    <source>
        <dbReference type="HAMAP-Rule" id="MF_01631"/>
    </source>
</evidence>
<gene>
    <name evidence="18 20" type="primary">glmU</name>
    <name evidence="20" type="ORF">SR882_00605</name>
</gene>
<protein>
    <recommendedName>
        <fullName evidence="18">Bifunctional protein GlmU</fullName>
    </recommendedName>
    <domain>
        <recommendedName>
            <fullName evidence="18">UDP-N-acetylglucosamine pyrophosphorylase</fullName>
            <ecNumber evidence="18">2.7.7.23</ecNumber>
        </recommendedName>
        <alternativeName>
            <fullName evidence="18">N-acetylglucosamine-1-phosphate uridyltransferase</fullName>
        </alternativeName>
    </domain>
    <domain>
        <recommendedName>
            <fullName evidence="18">Glucosamine-1-phosphate N-acetyltransferase</fullName>
            <ecNumber evidence="18">2.3.1.157</ecNumber>
        </recommendedName>
    </domain>
</protein>
<sequence length="461" mass="48986">MKDSATGQLHVVVLAAGKGTRMRSSRPKVLHEIAGRSMLAHCLDTAAALQPASIRVVIGHQGEAVRDAEAERQVAWVWQDEQNGTGHAVQIGIDGLRAGADDRVLVLYADVPLLGAGLLERLIGSSAVVSLLTVHMDDPTGYGRILRDDSGRVLRIVEQKDANEAERQVREVNTGILMARYGDLVAWLDRLESGNAQGELYLTDIIEMAAAEDKSVEAVIAEDAWAVTGVNDRLALSRLERVYQQRQAEALALAGTSLADTARIDIRGSLDCGRDVSIDVGCVFEGDVRLGDNVRVGPHCVLRDCEIGAGSTVEAFSHVDGVVAAGDNAIGPYARLRPGAALDSAARIGNFVEIKAARIGERSKVNHLSYVGDARVGDDSNLGAGTITCNYDGANKHVTEIGDRVFVGSATQLVAPVRVGSDATIGAGSTITRDVGEGELAIARSRQKAIAGWQRPRKQKD</sequence>
<dbReference type="InterPro" id="IPR025877">
    <property type="entry name" value="MobA-like_NTP_Trfase"/>
</dbReference>
<keyword evidence="12 18" id="KW-0511">Multifunctional enzyme</keyword>
<evidence type="ECO:0000256" key="10">
    <source>
        <dbReference type="ARBA" id="ARBA00022960"/>
    </source>
</evidence>
<evidence type="ECO:0000256" key="11">
    <source>
        <dbReference type="ARBA" id="ARBA00022984"/>
    </source>
</evidence>
<dbReference type="Pfam" id="PF00132">
    <property type="entry name" value="Hexapep"/>
    <property type="match status" value="2"/>
</dbReference>
<evidence type="ECO:0000256" key="7">
    <source>
        <dbReference type="ARBA" id="ARBA00022723"/>
    </source>
</evidence>
<feature type="binding site" evidence="18">
    <location>
        <position position="381"/>
    </location>
    <ligand>
        <name>UDP-N-acetyl-alpha-D-glucosamine</name>
        <dbReference type="ChEBI" id="CHEBI:57705"/>
    </ligand>
</feature>
<dbReference type="HAMAP" id="MF_01631">
    <property type="entry name" value="GlmU"/>
    <property type="match status" value="1"/>
</dbReference>
<feature type="binding site" evidence="18">
    <location>
        <position position="337"/>
    </location>
    <ligand>
        <name>UDP-N-acetyl-alpha-D-glucosamine</name>
        <dbReference type="ChEBI" id="CHEBI:57705"/>
    </ligand>
</feature>
<keyword evidence="14 18" id="KW-0961">Cell wall biogenesis/degradation</keyword>
<dbReference type="CDD" id="cd03353">
    <property type="entry name" value="LbH_GlmU_C"/>
    <property type="match status" value="1"/>
</dbReference>
<dbReference type="PROSITE" id="PS00101">
    <property type="entry name" value="HEXAPEP_TRANSFERASES"/>
    <property type="match status" value="1"/>
</dbReference>
<evidence type="ECO:0000259" key="19">
    <source>
        <dbReference type="Pfam" id="PF12804"/>
    </source>
</evidence>
<feature type="region of interest" description="Pyrophosphorylase" evidence="18">
    <location>
        <begin position="1"/>
        <end position="233"/>
    </location>
</feature>
<evidence type="ECO:0000256" key="14">
    <source>
        <dbReference type="ARBA" id="ARBA00023316"/>
    </source>
</evidence>
<keyword evidence="21" id="KW-1185">Reference proteome</keyword>
<keyword evidence="10 18" id="KW-0133">Cell shape</keyword>
<feature type="binding site" evidence="18">
    <location>
        <begin position="390"/>
        <end position="391"/>
    </location>
    <ligand>
        <name>acetyl-CoA</name>
        <dbReference type="ChEBI" id="CHEBI:57288"/>
    </ligand>
</feature>
<comment type="pathway">
    <text evidence="18">Bacterial outer membrane biogenesis; LPS lipid A biosynthesis.</text>
</comment>
<comment type="pathway">
    <text evidence="18">Nucleotide-sugar biosynthesis; UDP-N-acetyl-alpha-D-glucosamine biosynthesis; N-acetyl-alpha-D-glucosamine 1-phosphate from alpha-D-glucosamine 6-phosphate (route II): step 2/2.</text>
</comment>
<comment type="similarity">
    <text evidence="3 18">In the N-terminal section; belongs to the N-acetylglucosamine-1-phosphate uridyltransferase family.</text>
</comment>
<evidence type="ECO:0000313" key="21">
    <source>
        <dbReference type="Proteomes" id="UP001327459"/>
    </source>
</evidence>
<feature type="region of interest" description="N-acetyltransferase" evidence="18">
    <location>
        <begin position="255"/>
        <end position="461"/>
    </location>
</feature>
<keyword evidence="4 18" id="KW-0963">Cytoplasm</keyword>
<dbReference type="RefSeq" id="WP_322521425.1">
    <property type="nucleotide sequence ID" value="NZ_CP140153.1"/>
</dbReference>
<dbReference type="Gene3D" id="3.90.550.10">
    <property type="entry name" value="Spore Coat Polysaccharide Biosynthesis Protein SpsA, Chain A"/>
    <property type="match status" value="1"/>
</dbReference>
<evidence type="ECO:0000256" key="13">
    <source>
        <dbReference type="ARBA" id="ARBA00023315"/>
    </source>
</evidence>
<comment type="similarity">
    <text evidence="2 18">In the C-terminal section; belongs to the transferase hexapeptide repeat family.</text>
</comment>
<evidence type="ECO:0000256" key="15">
    <source>
        <dbReference type="ARBA" id="ARBA00048247"/>
    </source>
</evidence>
<feature type="binding site" evidence="18">
    <location>
        <position position="28"/>
    </location>
    <ligand>
        <name>UDP-N-acetyl-alpha-D-glucosamine</name>
        <dbReference type="ChEBI" id="CHEBI:57705"/>
    </ligand>
</feature>
<dbReference type="InterPro" id="IPR018357">
    <property type="entry name" value="Hexapep_transf_CS"/>
</dbReference>
<feature type="binding site" evidence="18">
    <location>
        <position position="158"/>
    </location>
    <ligand>
        <name>UDP-N-acetyl-alpha-D-glucosamine</name>
        <dbReference type="ChEBI" id="CHEBI:57705"/>
    </ligand>
</feature>
<feature type="binding site" evidence="18">
    <location>
        <position position="231"/>
    </location>
    <ligand>
        <name>Mg(2+)</name>
        <dbReference type="ChEBI" id="CHEBI:18420"/>
    </ligand>
</feature>
<feature type="binding site" evidence="18">
    <location>
        <begin position="14"/>
        <end position="17"/>
    </location>
    <ligand>
        <name>UDP-N-acetyl-alpha-D-glucosamine</name>
        <dbReference type="ChEBI" id="CHEBI:57705"/>
    </ligand>
</feature>
<reference evidence="20 21" key="1">
    <citation type="submission" date="2023-11" db="EMBL/GenBank/DDBJ databases">
        <title>MicrobeMod: A computational toolkit for identifying prokaryotic methylation and restriction-modification with nanopore sequencing.</title>
        <authorList>
            <person name="Crits-Christoph A."/>
            <person name="Kang S.C."/>
            <person name="Lee H."/>
            <person name="Ostrov N."/>
        </authorList>
    </citation>
    <scope>NUCLEOTIDE SEQUENCE [LARGE SCALE GENOMIC DNA]</scope>
    <source>
        <strain evidence="20 21">ATCC 49870</strain>
    </source>
</reference>
<evidence type="ECO:0000256" key="2">
    <source>
        <dbReference type="ARBA" id="ARBA00007707"/>
    </source>
</evidence>
<feature type="region of interest" description="Linker" evidence="18">
    <location>
        <begin position="234"/>
        <end position="254"/>
    </location>
</feature>